<organism evidence="1 2">
    <name type="scientific">Citrus x changshan-huyou</name>
    <dbReference type="NCBI Taxonomy" id="2935761"/>
    <lineage>
        <taxon>Eukaryota</taxon>
        <taxon>Viridiplantae</taxon>
        <taxon>Streptophyta</taxon>
        <taxon>Embryophyta</taxon>
        <taxon>Tracheophyta</taxon>
        <taxon>Spermatophyta</taxon>
        <taxon>Magnoliopsida</taxon>
        <taxon>eudicotyledons</taxon>
        <taxon>Gunneridae</taxon>
        <taxon>Pentapetalae</taxon>
        <taxon>rosids</taxon>
        <taxon>malvids</taxon>
        <taxon>Sapindales</taxon>
        <taxon>Rutaceae</taxon>
        <taxon>Aurantioideae</taxon>
        <taxon>Citrus</taxon>
    </lineage>
</organism>
<dbReference type="AlphaFoldDB" id="A0AAP0LM20"/>
<comment type="caution">
    <text evidence="1">The sequence shown here is derived from an EMBL/GenBank/DDBJ whole genome shotgun (WGS) entry which is preliminary data.</text>
</comment>
<evidence type="ECO:0000313" key="1">
    <source>
        <dbReference type="EMBL" id="KAK9177566.1"/>
    </source>
</evidence>
<protein>
    <recommendedName>
        <fullName evidence="3">UspA domain-containing protein</fullName>
    </recommendedName>
</protein>
<gene>
    <name evidence="1" type="ORF">WN944_029589</name>
</gene>
<proteinExistence type="predicted"/>
<dbReference type="PANTHER" id="PTHR46553:SF3">
    <property type="entry name" value="ADENINE NUCLEOTIDE ALPHA HYDROLASES-LIKE SUPERFAMILY PROTEIN"/>
    <property type="match status" value="1"/>
</dbReference>
<dbReference type="Proteomes" id="UP001428341">
    <property type="component" value="Unassembled WGS sequence"/>
</dbReference>
<evidence type="ECO:0008006" key="3">
    <source>
        <dbReference type="Google" id="ProtNLM"/>
    </source>
</evidence>
<keyword evidence="2" id="KW-1185">Reference proteome</keyword>
<name>A0AAP0LM20_9ROSI</name>
<dbReference type="EMBL" id="JBCGBO010000025">
    <property type="protein sequence ID" value="KAK9177566.1"/>
    <property type="molecule type" value="Genomic_DNA"/>
</dbReference>
<sequence length="219" mass="23963">MATAETQTMVVGIDDSEHGTYALQWTLDHFFANSTVNPPFKLVNVHAKPSPSSVIAASQVEMANELCRSGPHKERLMRARTHDTFSSRRAFKAYMPKILNLALPTCVPYCAACFTETCSSSCRAVQTCVVPVPMLCHVSFGPFAIANHKSIDTLKVNCKRLKPWEASLVKSSSPMSLEAWTSRSATTTPVRSRSVTTTLVRSRTVTNDLPGYDSGSICT</sequence>
<reference evidence="1 2" key="1">
    <citation type="submission" date="2024-05" db="EMBL/GenBank/DDBJ databases">
        <title>Haplotype-resolved chromosome-level genome assembly of Huyou (Citrus changshanensis).</title>
        <authorList>
            <person name="Miao C."/>
            <person name="Chen W."/>
            <person name="Wu Y."/>
            <person name="Wang L."/>
            <person name="Zhao S."/>
            <person name="Grierson D."/>
            <person name="Xu C."/>
            <person name="Chen K."/>
        </authorList>
    </citation>
    <scope>NUCLEOTIDE SEQUENCE [LARGE SCALE GENOMIC DNA]</scope>
    <source>
        <strain evidence="1">01-14</strain>
        <tissue evidence="1">Leaf</tissue>
    </source>
</reference>
<accession>A0AAP0LM20</accession>
<evidence type="ECO:0000313" key="2">
    <source>
        <dbReference type="Proteomes" id="UP001428341"/>
    </source>
</evidence>
<dbReference type="PANTHER" id="PTHR46553">
    <property type="entry name" value="ADENINE NUCLEOTIDE ALPHA HYDROLASES-LIKE SUPERFAMILY PROTEIN"/>
    <property type="match status" value="1"/>
</dbReference>